<dbReference type="Gene3D" id="3.30.420.360">
    <property type="match status" value="1"/>
</dbReference>
<dbReference type="GO" id="GO:0008270">
    <property type="term" value="F:zinc ion binding"/>
    <property type="evidence" value="ECO:0007669"/>
    <property type="project" value="UniProtKB-KW"/>
</dbReference>
<dbReference type="InterPro" id="IPR004421">
    <property type="entry name" value="Carbamoyltransferase_HypF"/>
</dbReference>
<dbReference type="NCBIfam" id="TIGR00143">
    <property type="entry name" value="hypF"/>
    <property type="match status" value="1"/>
</dbReference>
<dbReference type="Gene3D" id="3.30.110.120">
    <property type="match status" value="1"/>
</dbReference>
<evidence type="ECO:0000256" key="9">
    <source>
        <dbReference type="PROSITE-ProRule" id="PRU00520"/>
    </source>
</evidence>
<reference evidence="12 13" key="1">
    <citation type="submission" date="2018-01" db="EMBL/GenBank/DDBJ databases">
        <title>Metagenomic assembled genomes from two thermal pools in the Uzon Caldera, Kamchatka, Russia.</title>
        <authorList>
            <person name="Wilkins L."/>
            <person name="Ettinger C."/>
        </authorList>
    </citation>
    <scope>NUCLEOTIDE SEQUENCE [LARGE SCALE GENOMIC DNA]</scope>
    <source>
        <strain evidence="12">ZAV-15</strain>
    </source>
</reference>
<dbReference type="EC" id="6.2.-.-" evidence="8"/>
<evidence type="ECO:0000313" key="13">
    <source>
        <dbReference type="Proteomes" id="UP000235731"/>
    </source>
</evidence>
<sequence length="757" mass="86496">MKKALQIKVVGVVQGVGFRPFVYRLAETLSLTGWVFNSSEGVKIYLEGTEENLLFFLEKLKKEAPPLSQIYHLEIQEVPYEGLEDFKILKSEEKGKIELDILPDLGICKDCLLELFQREDRRYRYPFITCVNCGPRFSILEKIPYERENTTMKFFPLCPSCKEEYENPLNRRFHAEPIACPVCGPYLELYSGEGAKLASSEKALELSQKYLKEGKILAVKGLTGFHLVARADDPQVIEILRSRKRRSKKPFAVMFRDITQLENYVELTDEDKRLLLSPQAPILLLPDKGLLPANLNEGLNTLGVFLPYTPLHHLLLRDLPFPLIVTSGNFSDEPIVFENEEALSRLSQIADYLLLHNRPIKRGLDDSVIKRSGTFYIFIRRARGYTPLPIFLKLSTKKVILAVGAQERSTFSLAFKNKIISSHHLGDIEDVISLSHFERCVYDFLKLYGIWPEIIVSDLHPRYETTRWALEFSQKEGIPLIQLQHHLAHIYSVLAEKGEIPEEEVLGVSWDGTGYGLDKTIWGGEFFLIRGLHFERIFTLRPFSLIGGEKALKDTRRIALSLLFEIFGEEALSLDLPFLKTLRESEVLMFYQAWKRKINSPSTTSIGRLFDGFSALLGICYYNTYSGEAPMRLEKLYQPNFKEAYPFSIKEGFYIDWEEVIREVLRDFSNPSACATKFINGLARIILEIAKLSGVRKVVLSGGVFMNGPLMLETLRLLKEEGFETLRNELFPPNDGGISLGQAFYGVLKLNFDPPLP</sequence>
<dbReference type="Proteomes" id="UP000235731">
    <property type="component" value="Unassembled WGS sequence"/>
</dbReference>
<dbReference type="PROSITE" id="PS51163">
    <property type="entry name" value="YRDC"/>
    <property type="match status" value="1"/>
</dbReference>
<feature type="active site" evidence="9">
    <location>
        <position position="19"/>
    </location>
</feature>
<dbReference type="Pfam" id="PF00708">
    <property type="entry name" value="Acylphosphatase"/>
    <property type="match status" value="1"/>
</dbReference>
<dbReference type="GO" id="GO:0051604">
    <property type="term" value="P:protein maturation"/>
    <property type="evidence" value="ECO:0007669"/>
    <property type="project" value="TreeGrafter"/>
</dbReference>
<proteinExistence type="inferred from homology"/>
<comment type="pathway">
    <text evidence="1">Protein modification; [NiFe] hydrogenase maturation.</text>
</comment>
<dbReference type="PROSITE" id="PS51160">
    <property type="entry name" value="ACYLPHOSPHATASE_3"/>
    <property type="match status" value="1"/>
</dbReference>
<dbReference type="Pfam" id="PF01300">
    <property type="entry name" value="Sua5_yciO_yrdC"/>
    <property type="match status" value="1"/>
</dbReference>
<comment type="catalytic activity">
    <reaction evidence="9">
        <text>an acyl phosphate + H2O = a carboxylate + phosphate + H(+)</text>
        <dbReference type="Rhea" id="RHEA:14965"/>
        <dbReference type="ChEBI" id="CHEBI:15377"/>
        <dbReference type="ChEBI" id="CHEBI:15378"/>
        <dbReference type="ChEBI" id="CHEBI:29067"/>
        <dbReference type="ChEBI" id="CHEBI:43474"/>
        <dbReference type="ChEBI" id="CHEBI:59918"/>
        <dbReference type="EC" id="3.6.1.7"/>
    </reaction>
</comment>
<dbReference type="InterPro" id="IPR051060">
    <property type="entry name" value="Carbamoyltrans_HypF-like"/>
</dbReference>
<dbReference type="Gene3D" id="3.90.870.50">
    <property type="match status" value="1"/>
</dbReference>
<keyword evidence="5" id="KW-0863">Zinc-finger</keyword>
<comment type="catalytic activity">
    <reaction evidence="7">
        <text>C-terminal L-cysteinyl-[HypE protein] + carbamoyl phosphate + ATP + H2O = C-terminal S-carboxamide-L-cysteinyl-[HypE protein] + AMP + phosphate + diphosphate + H(+)</text>
        <dbReference type="Rhea" id="RHEA:55636"/>
        <dbReference type="Rhea" id="RHEA-COMP:14247"/>
        <dbReference type="Rhea" id="RHEA-COMP:14392"/>
        <dbReference type="ChEBI" id="CHEBI:15377"/>
        <dbReference type="ChEBI" id="CHEBI:15378"/>
        <dbReference type="ChEBI" id="CHEBI:30616"/>
        <dbReference type="ChEBI" id="CHEBI:33019"/>
        <dbReference type="ChEBI" id="CHEBI:43474"/>
        <dbReference type="ChEBI" id="CHEBI:58228"/>
        <dbReference type="ChEBI" id="CHEBI:76913"/>
        <dbReference type="ChEBI" id="CHEBI:139126"/>
        <dbReference type="ChEBI" id="CHEBI:456215"/>
    </reaction>
</comment>
<gene>
    <name evidence="12" type="primary">hypF</name>
    <name evidence="12" type="ORF">C0197_06685</name>
</gene>
<protein>
    <recommendedName>
        <fullName evidence="8">Carbamoyltransferase</fullName>
        <ecNumber evidence="8">6.2.-.-</ecNumber>
    </recommendedName>
</protein>
<dbReference type="PANTHER" id="PTHR42959:SF1">
    <property type="entry name" value="CARBAMOYLTRANSFERASE HYPF"/>
    <property type="match status" value="1"/>
</dbReference>
<evidence type="ECO:0000313" key="12">
    <source>
        <dbReference type="EMBL" id="PMP60634.1"/>
    </source>
</evidence>
<dbReference type="InterPro" id="IPR041440">
    <property type="entry name" value="HypF_C"/>
</dbReference>
<evidence type="ECO:0000256" key="7">
    <source>
        <dbReference type="ARBA" id="ARBA00048220"/>
    </source>
</evidence>
<dbReference type="InterPro" id="IPR036046">
    <property type="entry name" value="Acylphosphatase-like_dom_sf"/>
</dbReference>
<dbReference type="GO" id="GO:0016874">
    <property type="term" value="F:ligase activity"/>
    <property type="evidence" value="ECO:0007669"/>
    <property type="project" value="UniProtKB-UniRule"/>
</dbReference>
<dbReference type="Pfam" id="PF22521">
    <property type="entry name" value="HypF_C_2"/>
    <property type="match status" value="1"/>
</dbReference>
<dbReference type="InterPro" id="IPR017968">
    <property type="entry name" value="Acylphosphatase_CS"/>
</dbReference>
<evidence type="ECO:0000256" key="1">
    <source>
        <dbReference type="ARBA" id="ARBA00004711"/>
    </source>
</evidence>
<dbReference type="GO" id="GO:0016743">
    <property type="term" value="F:carboxyl- or carbamoyltransferase activity"/>
    <property type="evidence" value="ECO:0007669"/>
    <property type="project" value="UniProtKB-UniRule"/>
</dbReference>
<keyword evidence="6" id="KW-0862">Zinc</keyword>
<dbReference type="InterPro" id="IPR055128">
    <property type="entry name" value="HypF_C_2"/>
</dbReference>
<keyword evidence="3" id="KW-0436">Ligase</keyword>
<evidence type="ECO:0000256" key="6">
    <source>
        <dbReference type="ARBA" id="ARBA00022833"/>
    </source>
</evidence>
<organism evidence="12 13">
    <name type="scientific">Caldimicrobium thiodismutans</name>
    <dbReference type="NCBI Taxonomy" id="1653476"/>
    <lineage>
        <taxon>Bacteria</taxon>
        <taxon>Pseudomonadati</taxon>
        <taxon>Thermodesulfobacteriota</taxon>
        <taxon>Thermodesulfobacteria</taxon>
        <taxon>Thermodesulfobacteriales</taxon>
        <taxon>Thermodesulfobacteriaceae</taxon>
        <taxon>Caldimicrobium</taxon>
    </lineage>
</organism>
<keyword evidence="4" id="KW-0479">Metal-binding</keyword>
<feature type="active site" evidence="9">
    <location>
        <position position="37"/>
    </location>
</feature>
<comment type="caution">
    <text evidence="12">The sequence shown here is derived from an EMBL/GenBank/DDBJ whole genome shotgun (WGS) entry which is preliminary data.</text>
</comment>
<evidence type="ECO:0000256" key="4">
    <source>
        <dbReference type="ARBA" id="ARBA00022723"/>
    </source>
</evidence>
<dbReference type="SUPFAM" id="SSF55821">
    <property type="entry name" value="YrdC/RibB"/>
    <property type="match status" value="1"/>
</dbReference>
<dbReference type="InterPro" id="IPR017945">
    <property type="entry name" value="DHBP_synth_RibB-like_a/b_dom"/>
</dbReference>
<dbReference type="Pfam" id="PF07503">
    <property type="entry name" value="zf-HYPF"/>
    <property type="match status" value="2"/>
</dbReference>
<evidence type="ECO:0000259" key="11">
    <source>
        <dbReference type="PROSITE" id="PS51163"/>
    </source>
</evidence>
<dbReference type="Pfam" id="PF17788">
    <property type="entry name" value="HypF_C"/>
    <property type="match status" value="1"/>
</dbReference>
<dbReference type="InterPro" id="IPR001792">
    <property type="entry name" value="Acylphosphatase-like_dom"/>
</dbReference>
<keyword evidence="9" id="KW-0378">Hydrolase</keyword>
<dbReference type="UniPathway" id="UPA00335"/>
<dbReference type="EMBL" id="PNIE01000102">
    <property type="protein sequence ID" value="PMP60634.1"/>
    <property type="molecule type" value="Genomic_DNA"/>
</dbReference>
<evidence type="ECO:0000256" key="8">
    <source>
        <dbReference type="PIRNR" id="PIRNR006256"/>
    </source>
</evidence>
<dbReference type="InterPro" id="IPR011125">
    <property type="entry name" value="Znf_HypF"/>
</dbReference>
<dbReference type="GO" id="GO:0003725">
    <property type="term" value="F:double-stranded RNA binding"/>
    <property type="evidence" value="ECO:0007669"/>
    <property type="project" value="InterPro"/>
</dbReference>
<accession>A0A2N7PI16</accession>
<keyword evidence="12" id="KW-0808">Transferase</keyword>
<comment type="similarity">
    <text evidence="2 8">Belongs to the carbamoyltransferase HypF family.</text>
</comment>
<dbReference type="PANTHER" id="PTHR42959">
    <property type="entry name" value="CARBAMOYLTRANSFERASE"/>
    <property type="match status" value="1"/>
</dbReference>
<feature type="domain" description="YrdC-like" evidence="11">
    <location>
        <begin position="201"/>
        <end position="384"/>
    </location>
</feature>
<dbReference type="AlphaFoldDB" id="A0A2N7PI16"/>
<dbReference type="PROSITE" id="PS00150">
    <property type="entry name" value="ACYLPHOSPHATASE_1"/>
    <property type="match status" value="1"/>
</dbReference>
<dbReference type="GO" id="GO:0003998">
    <property type="term" value="F:acylphosphatase activity"/>
    <property type="evidence" value="ECO:0007669"/>
    <property type="project" value="UniProtKB-EC"/>
</dbReference>
<feature type="domain" description="Acylphosphatase-like" evidence="10">
    <location>
        <begin position="4"/>
        <end position="90"/>
    </location>
</feature>
<evidence type="ECO:0000256" key="2">
    <source>
        <dbReference type="ARBA" id="ARBA00008097"/>
    </source>
</evidence>
<dbReference type="InterPro" id="IPR006070">
    <property type="entry name" value="Sua5-like_dom"/>
</dbReference>
<dbReference type="SUPFAM" id="SSF54975">
    <property type="entry name" value="Acylphosphatase/BLUF domain-like"/>
    <property type="match status" value="1"/>
</dbReference>
<name>A0A2N7PI16_9BACT</name>
<evidence type="ECO:0000256" key="3">
    <source>
        <dbReference type="ARBA" id="ARBA00022598"/>
    </source>
</evidence>
<evidence type="ECO:0000256" key="5">
    <source>
        <dbReference type="ARBA" id="ARBA00022771"/>
    </source>
</evidence>
<evidence type="ECO:0000259" key="10">
    <source>
        <dbReference type="PROSITE" id="PS51160"/>
    </source>
</evidence>
<dbReference type="Gene3D" id="3.30.420.40">
    <property type="match status" value="1"/>
</dbReference>
<dbReference type="PIRSF" id="PIRSF006256">
    <property type="entry name" value="CMPcnvr_hdrg_mat"/>
    <property type="match status" value="1"/>
</dbReference>